<dbReference type="InterPro" id="IPR039356">
    <property type="entry name" value="YfbR/HDDC2"/>
</dbReference>
<reference evidence="5" key="1">
    <citation type="submission" date="2012-01" db="EMBL/GenBank/DDBJ databases">
        <title>Complete sequence of chromosome of Thermobacillus composti KWC4.</title>
        <authorList>
            <person name="Lucas S."/>
            <person name="Han J."/>
            <person name="Lapidus A."/>
            <person name="Cheng J.-F."/>
            <person name="Goodwin L."/>
            <person name="Pitluck S."/>
            <person name="Peters L."/>
            <person name="Ovchinnikova G."/>
            <person name="Teshima H."/>
            <person name="Detter J.C."/>
            <person name="Han C."/>
            <person name="Tapia R."/>
            <person name="Land M."/>
            <person name="Hauser L."/>
            <person name="Kyrpides N."/>
            <person name="Ivanova N."/>
            <person name="Pagani I."/>
            <person name="Anderson I."/>
            <person name="Woyke T."/>
        </authorList>
    </citation>
    <scope>NUCLEOTIDE SEQUENCE [LARGE SCALE GENOMIC DNA]</scope>
    <source>
        <strain evidence="5">DSM 18247 / JCM 13945 / KWC4</strain>
    </source>
</reference>
<evidence type="ECO:0000256" key="2">
    <source>
        <dbReference type="SAM" id="MobiDB-lite"/>
    </source>
</evidence>
<dbReference type="Pfam" id="PF12917">
    <property type="entry name" value="YfbR-like"/>
    <property type="match status" value="2"/>
</dbReference>
<evidence type="ECO:0000256" key="1">
    <source>
        <dbReference type="ARBA" id="ARBA00022801"/>
    </source>
</evidence>
<proteinExistence type="predicted"/>
<dbReference type="SUPFAM" id="SSF109604">
    <property type="entry name" value="HD-domain/PDEase-like"/>
    <property type="match status" value="1"/>
</dbReference>
<protein>
    <recommendedName>
        <fullName evidence="3">HD/PDEase domain-containing protein</fullName>
    </recommendedName>
</protein>
<evidence type="ECO:0000313" key="5">
    <source>
        <dbReference type="Proteomes" id="UP000010795"/>
    </source>
</evidence>
<dbReference type="PANTHER" id="PTHR11845:SF13">
    <property type="entry name" value="5'-DEOXYNUCLEOTIDASE HDDC2"/>
    <property type="match status" value="1"/>
</dbReference>
<dbReference type="PANTHER" id="PTHR11845">
    <property type="entry name" value="5'-DEOXYNUCLEOTIDASE HDDC2"/>
    <property type="match status" value="1"/>
</dbReference>
<sequence>MESHFLAYLYRLRHIERWSLMRNTTRENVAEHSYHVALLTHLLCEIGNRVFGRRLNADRAAAMALFHDATEVFTGDIPTPVKHHNPRMLDSFREIEALAAERLAAMVPEPLREAYAPLLTGKTWQRSESGADASGGENAARDVDRNEAGNGNSDDSQPGDEMRNGSQSRNSEDTQPCDDMRISSQSRNSEDSQPGVDMRVGDRNGSVIRNIDDTDVELRKYLKAADLLDAYLKCTVELASGNREFAVAFRQIKASLDRLALPEAEWFLERFAPSFSKTLDELSGET</sequence>
<feature type="domain" description="HD/PDEase" evidence="3">
    <location>
        <begin position="25"/>
        <end position="240"/>
    </location>
</feature>
<keyword evidence="1" id="KW-0378">Hydrolase</keyword>
<gene>
    <name evidence="4" type="ordered locus">Theco_1293</name>
</gene>
<name>L0ECW5_THECK</name>
<organism evidence="4 5">
    <name type="scientific">Thermobacillus composti (strain DSM 18247 / JCM 13945 / KWC4)</name>
    <dbReference type="NCBI Taxonomy" id="717605"/>
    <lineage>
        <taxon>Bacteria</taxon>
        <taxon>Bacillati</taxon>
        <taxon>Bacillota</taxon>
        <taxon>Bacilli</taxon>
        <taxon>Bacillales</taxon>
        <taxon>Paenibacillaceae</taxon>
        <taxon>Thermobacillus</taxon>
    </lineage>
</organism>
<dbReference type="Proteomes" id="UP000010795">
    <property type="component" value="Chromosome"/>
</dbReference>
<accession>L0ECW5</accession>
<dbReference type="KEGG" id="tco:Theco_1293"/>
<evidence type="ECO:0000313" key="4">
    <source>
        <dbReference type="EMBL" id="AGA57459.1"/>
    </source>
</evidence>
<feature type="region of interest" description="Disordered" evidence="2">
    <location>
        <begin position="126"/>
        <end position="203"/>
    </location>
</feature>
<dbReference type="GO" id="GO:0002953">
    <property type="term" value="F:5'-deoxynucleotidase activity"/>
    <property type="evidence" value="ECO:0007669"/>
    <property type="project" value="InterPro"/>
</dbReference>
<dbReference type="NCBIfam" id="NF003009">
    <property type="entry name" value="PRK03826.1"/>
    <property type="match status" value="1"/>
</dbReference>
<dbReference type="Gene3D" id="1.10.3210.10">
    <property type="entry name" value="Hypothetical protein af1432"/>
    <property type="match status" value="1"/>
</dbReference>
<dbReference type="EMBL" id="CP003255">
    <property type="protein sequence ID" value="AGA57459.1"/>
    <property type="molecule type" value="Genomic_DNA"/>
</dbReference>
<keyword evidence="5" id="KW-1185">Reference proteome</keyword>
<dbReference type="eggNOG" id="COG1896">
    <property type="taxonomic scope" value="Bacteria"/>
</dbReference>
<dbReference type="HOGENOM" id="CLU_084784_0_0_9"/>
<dbReference type="GO" id="GO:0005737">
    <property type="term" value="C:cytoplasm"/>
    <property type="evidence" value="ECO:0007669"/>
    <property type="project" value="TreeGrafter"/>
</dbReference>
<dbReference type="STRING" id="717605.Theco_1293"/>
<evidence type="ECO:0000259" key="3">
    <source>
        <dbReference type="SMART" id="SM00471"/>
    </source>
</evidence>
<dbReference type="InterPro" id="IPR003607">
    <property type="entry name" value="HD/PDEase_dom"/>
</dbReference>
<dbReference type="AlphaFoldDB" id="L0ECW5"/>
<dbReference type="SMART" id="SM00471">
    <property type="entry name" value="HDc"/>
    <property type="match status" value="1"/>
</dbReference>